<proteinExistence type="predicted"/>
<gene>
    <name evidence="3" type="ORF">NECAME_15805</name>
</gene>
<feature type="domain" description="IPT/TIG" evidence="2">
    <location>
        <begin position="2"/>
        <end position="48"/>
    </location>
</feature>
<sequence>MDDVEVYICGQKCSVNRILSSSTRILCILSDGSVQDVACNVRVVGRLGGYEDFTLEVKKITHNVALVTDRFRYTESHRKWKDVVAILAIAILAVLGVIIYIARRKMKGLKENVTMSVLVKTIGEKTGDDYSNKFGRHLVDKFSPYEQMFRSVAS</sequence>
<dbReference type="OrthoDB" id="546826at2759"/>
<evidence type="ECO:0000256" key="1">
    <source>
        <dbReference type="SAM" id="Phobius"/>
    </source>
</evidence>
<dbReference type="InterPro" id="IPR002909">
    <property type="entry name" value="IPT_dom"/>
</dbReference>
<reference evidence="4" key="1">
    <citation type="journal article" date="2014" name="Nat. Genet.">
        <title>Genome of the human hookworm Necator americanus.</title>
        <authorList>
            <person name="Tang Y.T."/>
            <person name="Gao X."/>
            <person name="Rosa B.A."/>
            <person name="Abubucker S."/>
            <person name="Hallsworth-Pepin K."/>
            <person name="Martin J."/>
            <person name="Tyagi R."/>
            <person name="Heizer E."/>
            <person name="Zhang X."/>
            <person name="Bhonagiri-Palsikar V."/>
            <person name="Minx P."/>
            <person name="Warren W.C."/>
            <person name="Wang Q."/>
            <person name="Zhan B."/>
            <person name="Hotez P.J."/>
            <person name="Sternberg P.W."/>
            <person name="Dougall A."/>
            <person name="Gaze S.T."/>
            <person name="Mulvenna J."/>
            <person name="Sotillo J."/>
            <person name="Ranganathan S."/>
            <person name="Rabelo E.M."/>
            <person name="Wilson R.K."/>
            <person name="Felgner P.L."/>
            <person name="Bethony J."/>
            <person name="Hawdon J.M."/>
            <person name="Gasser R.B."/>
            <person name="Loukas A."/>
            <person name="Mitreva M."/>
        </authorList>
    </citation>
    <scope>NUCLEOTIDE SEQUENCE [LARGE SCALE GENOMIC DNA]</scope>
</reference>
<dbReference type="AlphaFoldDB" id="W2SFU6"/>
<keyword evidence="4" id="KW-1185">Reference proteome</keyword>
<evidence type="ECO:0000313" key="3">
    <source>
        <dbReference type="EMBL" id="ETN68465.1"/>
    </source>
</evidence>
<keyword evidence="1" id="KW-1133">Transmembrane helix</keyword>
<dbReference type="Pfam" id="PF01833">
    <property type="entry name" value="TIG"/>
    <property type="match status" value="1"/>
</dbReference>
<evidence type="ECO:0000259" key="2">
    <source>
        <dbReference type="Pfam" id="PF01833"/>
    </source>
</evidence>
<keyword evidence="1" id="KW-0472">Membrane</keyword>
<name>W2SFU6_NECAM</name>
<dbReference type="STRING" id="51031.W2SFU6"/>
<protein>
    <recommendedName>
        <fullName evidence="2">IPT/TIG domain-containing protein</fullName>
    </recommendedName>
</protein>
<accession>W2SFU6</accession>
<dbReference type="Proteomes" id="UP000053676">
    <property type="component" value="Unassembled WGS sequence"/>
</dbReference>
<evidence type="ECO:0000313" key="4">
    <source>
        <dbReference type="Proteomes" id="UP000053676"/>
    </source>
</evidence>
<dbReference type="EMBL" id="KI669259">
    <property type="protein sequence ID" value="ETN68465.1"/>
    <property type="molecule type" value="Genomic_DNA"/>
</dbReference>
<keyword evidence="1" id="KW-0812">Transmembrane</keyword>
<organism evidence="3 4">
    <name type="scientific">Necator americanus</name>
    <name type="common">Human hookworm</name>
    <dbReference type="NCBI Taxonomy" id="51031"/>
    <lineage>
        <taxon>Eukaryota</taxon>
        <taxon>Metazoa</taxon>
        <taxon>Ecdysozoa</taxon>
        <taxon>Nematoda</taxon>
        <taxon>Chromadorea</taxon>
        <taxon>Rhabditida</taxon>
        <taxon>Rhabditina</taxon>
        <taxon>Rhabditomorpha</taxon>
        <taxon>Strongyloidea</taxon>
        <taxon>Ancylostomatidae</taxon>
        <taxon>Bunostominae</taxon>
        <taxon>Necator</taxon>
    </lineage>
</organism>
<dbReference type="KEGG" id="nai:NECAME_15805"/>
<feature type="transmembrane region" description="Helical" evidence="1">
    <location>
        <begin position="83"/>
        <end position="102"/>
    </location>
</feature>